<dbReference type="InterPro" id="IPR002318">
    <property type="entry name" value="Ala-tRNA-lgiase_IIc"/>
</dbReference>
<dbReference type="SUPFAM" id="SSF50447">
    <property type="entry name" value="Translation proteins"/>
    <property type="match status" value="1"/>
</dbReference>
<feature type="binding site" evidence="15">
    <location>
        <position position="741"/>
    </location>
    <ligand>
        <name>Zn(2+)</name>
        <dbReference type="ChEBI" id="CHEBI:29105"/>
    </ligand>
</feature>
<reference evidence="17 18" key="1">
    <citation type="journal article" date="2017" name="Nat. Ecol. Evol.">
        <title>Scallop genome provides insights into evolution of bilaterian karyotype and development.</title>
        <authorList>
            <person name="Wang S."/>
            <person name="Zhang J."/>
            <person name="Jiao W."/>
            <person name="Li J."/>
            <person name="Xun X."/>
            <person name="Sun Y."/>
            <person name="Guo X."/>
            <person name="Huan P."/>
            <person name="Dong B."/>
            <person name="Zhang L."/>
            <person name="Hu X."/>
            <person name="Sun X."/>
            <person name="Wang J."/>
            <person name="Zhao C."/>
            <person name="Wang Y."/>
            <person name="Wang D."/>
            <person name="Huang X."/>
            <person name="Wang R."/>
            <person name="Lv J."/>
            <person name="Li Y."/>
            <person name="Zhang Z."/>
            <person name="Liu B."/>
            <person name="Lu W."/>
            <person name="Hui Y."/>
            <person name="Liang J."/>
            <person name="Zhou Z."/>
            <person name="Hou R."/>
            <person name="Li X."/>
            <person name="Liu Y."/>
            <person name="Li H."/>
            <person name="Ning X."/>
            <person name="Lin Y."/>
            <person name="Zhao L."/>
            <person name="Xing Q."/>
            <person name="Dou J."/>
            <person name="Li Y."/>
            <person name="Mao J."/>
            <person name="Guo H."/>
            <person name="Dou H."/>
            <person name="Li T."/>
            <person name="Mu C."/>
            <person name="Jiang W."/>
            <person name="Fu Q."/>
            <person name="Fu X."/>
            <person name="Miao Y."/>
            <person name="Liu J."/>
            <person name="Yu Q."/>
            <person name="Li R."/>
            <person name="Liao H."/>
            <person name="Li X."/>
            <person name="Kong Y."/>
            <person name="Jiang Z."/>
            <person name="Chourrout D."/>
            <person name="Li R."/>
            <person name="Bao Z."/>
        </authorList>
    </citation>
    <scope>NUCLEOTIDE SEQUENCE [LARGE SCALE GENOMIC DNA]</scope>
    <source>
        <strain evidence="17 18">PY_sf001</strain>
    </source>
</reference>
<evidence type="ECO:0000256" key="15">
    <source>
        <dbReference type="HAMAP-Rule" id="MF_03133"/>
    </source>
</evidence>
<comment type="domain">
    <text evidence="15">Consists of three domains; the N-terminal catalytic domain, the editing domain and the C-terminal C-Ala domain. The editing domain removes incorrectly charged amino acids, while the C-Ala domain, along with tRNA(Ala), serves as a bridge to cooperatively bring together the editing and aminoacylation centers thus stimulating deacylation of misacylated tRNAs.</text>
</comment>
<dbReference type="InterPro" id="IPR018165">
    <property type="entry name" value="Ala-tRNA-synth_IIc_core"/>
</dbReference>
<evidence type="ECO:0000256" key="10">
    <source>
        <dbReference type="ARBA" id="ARBA00022840"/>
    </source>
</evidence>
<comment type="subunit">
    <text evidence="15">Monomer.</text>
</comment>
<dbReference type="InterPro" id="IPR050058">
    <property type="entry name" value="Ala-tRNA_ligase"/>
</dbReference>
<comment type="caution">
    <text evidence="17">The sequence shown here is derived from an EMBL/GenBank/DDBJ whole genome shotgun (WGS) entry which is preliminary data.</text>
</comment>
<dbReference type="InterPro" id="IPR045864">
    <property type="entry name" value="aa-tRNA-synth_II/BPL/LPL"/>
</dbReference>
<dbReference type="FunFam" id="2.40.30.130:FF:000002">
    <property type="entry name" value="alanine--tRNA ligase, cytoplasmic"/>
    <property type="match status" value="1"/>
</dbReference>
<dbReference type="Gene3D" id="2.40.30.130">
    <property type="match status" value="1"/>
</dbReference>
<evidence type="ECO:0000313" key="18">
    <source>
        <dbReference type="Proteomes" id="UP000242188"/>
    </source>
</evidence>
<evidence type="ECO:0000256" key="9">
    <source>
        <dbReference type="ARBA" id="ARBA00022833"/>
    </source>
</evidence>
<feature type="domain" description="Alanyl-transfer RNA synthetases family profile" evidence="16">
    <location>
        <begin position="26"/>
        <end position="784"/>
    </location>
</feature>
<keyword evidence="8 15" id="KW-0547">Nucleotide-binding</keyword>
<evidence type="ECO:0000256" key="5">
    <source>
        <dbReference type="ARBA" id="ARBA00022555"/>
    </source>
</evidence>
<dbReference type="Gene3D" id="3.10.310.40">
    <property type="match status" value="1"/>
</dbReference>
<organism evidence="17 18">
    <name type="scientific">Mizuhopecten yessoensis</name>
    <name type="common">Japanese scallop</name>
    <name type="synonym">Patinopecten yessoensis</name>
    <dbReference type="NCBI Taxonomy" id="6573"/>
    <lineage>
        <taxon>Eukaryota</taxon>
        <taxon>Metazoa</taxon>
        <taxon>Spiralia</taxon>
        <taxon>Lophotrochozoa</taxon>
        <taxon>Mollusca</taxon>
        <taxon>Bivalvia</taxon>
        <taxon>Autobranchia</taxon>
        <taxon>Pteriomorphia</taxon>
        <taxon>Pectinida</taxon>
        <taxon>Pectinoidea</taxon>
        <taxon>Pectinidae</taxon>
        <taxon>Mizuhopecten</taxon>
    </lineage>
</organism>
<dbReference type="InterPro" id="IPR009000">
    <property type="entry name" value="Transl_B-barrel_sf"/>
</dbReference>
<dbReference type="PROSITE" id="PS50860">
    <property type="entry name" value="AA_TRNA_LIGASE_II_ALA"/>
    <property type="match status" value="1"/>
</dbReference>
<dbReference type="CDD" id="cd00673">
    <property type="entry name" value="AlaRS_core"/>
    <property type="match status" value="1"/>
</dbReference>
<keyword evidence="18" id="KW-1185">Reference proteome</keyword>
<dbReference type="GO" id="GO:0002161">
    <property type="term" value="F:aminoacyl-tRNA deacylase activity"/>
    <property type="evidence" value="ECO:0007669"/>
    <property type="project" value="TreeGrafter"/>
</dbReference>
<comment type="function">
    <text evidence="15">Catalyzes the attachment of alanine to tRNA(Ala) in a two-step reaction: alanine is first activated by ATP to form Ala-AMP and then transferred to the acceptor end of tRNA(Ala). Also edits incorrectly charged tRNA(Ala) via its editing domain.</text>
</comment>
<evidence type="ECO:0000259" key="16">
    <source>
        <dbReference type="PROSITE" id="PS50860"/>
    </source>
</evidence>
<dbReference type="InterPro" id="IPR003156">
    <property type="entry name" value="DHHA1_dom"/>
</dbReference>
<dbReference type="SMART" id="SM00863">
    <property type="entry name" value="tRNA_SAD"/>
    <property type="match status" value="1"/>
</dbReference>
<dbReference type="InterPro" id="IPR018163">
    <property type="entry name" value="Thr/Ala-tRNA-synth_IIc_edit"/>
</dbReference>
<evidence type="ECO:0000313" key="17">
    <source>
        <dbReference type="EMBL" id="OWF41828.1"/>
    </source>
</evidence>
<dbReference type="Gene3D" id="3.30.930.10">
    <property type="entry name" value="Bira Bifunctional Protein, Domain 2"/>
    <property type="match status" value="1"/>
</dbReference>
<keyword evidence="13 15" id="KW-0030">Aminoacyl-tRNA synthetase</keyword>
<dbReference type="InterPro" id="IPR018164">
    <property type="entry name" value="Ala-tRNA-synth_IIc_N"/>
</dbReference>
<keyword evidence="10 15" id="KW-0067">ATP-binding</keyword>
<dbReference type="GO" id="GO:0004813">
    <property type="term" value="F:alanine-tRNA ligase activity"/>
    <property type="evidence" value="ECO:0007669"/>
    <property type="project" value="UniProtKB-UniRule"/>
</dbReference>
<dbReference type="SUPFAM" id="SSF101353">
    <property type="entry name" value="Putative anticodon-binding domain of alanyl-tRNA synthetase (AlaRS)"/>
    <property type="match status" value="1"/>
</dbReference>
<keyword evidence="11 15" id="KW-0694">RNA-binding</keyword>
<dbReference type="OrthoDB" id="2423964at2759"/>
<dbReference type="FunFam" id="3.30.930.10:FF:000011">
    <property type="entry name" value="Alanine--tRNA ligase, cytoplasmic"/>
    <property type="match status" value="1"/>
</dbReference>
<proteinExistence type="inferred from homology"/>
<evidence type="ECO:0000256" key="13">
    <source>
        <dbReference type="ARBA" id="ARBA00023146"/>
    </source>
</evidence>
<feature type="binding site" evidence="15">
    <location>
        <position position="627"/>
    </location>
    <ligand>
        <name>Zn(2+)</name>
        <dbReference type="ChEBI" id="CHEBI:29105"/>
    </ligand>
</feature>
<keyword evidence="7 15" id="KW-0479">Metal-binding</keyword>
<dbReference type="GO" id="GO:0008270">
    <property type="term" value="F:zinc ion binding"/>
    <property type="evidence" value="ECO:0007669"/>
    <property type="project" value="UniProtKB-UniRule"/>
</dbReference>
<dbReference type="Pfam" id="PF01411">
    <property type="entry name" value="tRNA-synt_2c"/>
    <property type="match status" value="1"/>
</dbReference>
<evidence type="ECO:0000256" key="2">
    <source>
        <dbReference type="ARBA" id="ARBA00013168"/>
    </source>
</evidence>
<dbReference type="EC" id="6.1.1.7" evidence="2"/>
<keyword evidence="4" id="KW-0963">Cytoplasm</keyword>
<dbReference type="Pfam" id="PF02272">
    <property type="entry name" value="DHHA1"/>
    <property type="match status" value="1"/>
</dbReference>
<evidence type="ECO:0000256" key="4">
    <source>
        <dbReference type="ARBA" id="ARBA00022490"/>
    </source>
</evidence>
<evidence type="ECO:0000256" key="3">
    <source>
        <dbReference type="ARBA" id="ARBA00017959"/>
    </source>
</evidence>
<feature type="binding site" evidence="15">
    <location>
        <position position="745"/>
    </location>
    <ligand>
        <name>Zn(2+)</name>
        <dbReference type="ChEBI" id="CHEBI:29105"/>
    </ligand>
</feature>
<dbReference type="STRING" id="6573.A0A210PZB4"/>
<comment type="cofactor">
    <cofactor evidence="15">
        <name>Zn(2+)</name>
        <dbReference type="ChEBI" id="CHEBI:29105"/>
    </cofactor>
    <text evidence="15">Binds 1 zinc ion per subunit.</text>
</comment>
<comment type="similarity">
    <text evidence="1">Belongs to the class-II aminoacyl-tRNA synthetase family. Alax-L subfamily.</text>
</comment>
<dbReference type="HAMAP" id="MF_00036_B">
    <property type="entry name" value="Ala_tRNA_synth_B"/>
    <property type="match status" value="1"/>
</dbReference>
<evidence type="ECO:0000256" key="14">
    <source>
        <dbReference type="ARBA" id="ARBA00048300"/>
    </source>
</evidence>
<evidence type="ECO:0000256" key="11">
    <source>
        <dbReference type="ARBA" id="ARBA00022884"/>
    </source>
</evidence>
<accession>A0A210PZB4</accession>
<dbReference type="PANTHER" id="PTHR11777:SF9">
    <property type="entry name" value="ALANINE--TRNA LIGASE, CYTOPLASMIC"/>
    <property type="match status" value="1"/>
</dbReference>
<sequence length="986" mass="110088">MVGRKHEVKCYQQPSRKKQLKMDASLTGNQVRQLFIDYFKEQQHIYVHSSSTIPLDDPTLLFANAGMNQFKPIFLGTVDPNSDMSKYVRVVNSQKCIRAGGKHNDLDDVGKDVYHHTFFEMLGNWSFGDYFKKDCCAFAWELLVDRIKMPKERLYVTYFGGNEAMGLAPDNDTRDIWINLGVAVDRVLPFDMGDNFWEMGETGPCGPCTEIHFDRIGGRDAKHLVNMDDPDVLEVWNLVFMQFNRDTDGTLHDLPNKHCDCGMGLERLVSVMQGKTSNYDTDLFMPIFDAIQKATGARTYTGHVGKEDVDGVDMAYRVLADHARTITIALSDSGRPDNVGRGYVLRRILRRAVRYATEKLGAKPGMFASLIDTVVELLGDAFPEVTKDPEELKNIINEEEEQFLKTLSRGRRLLERTIGKLGDTKTLPGEVAWRLYDTYGFPVDLTQLMAEEKGLMVDMDTYEECKKAAQLMSQGSGCTVDDQINLDVHAISDLQKKGLSPTDDSPKYNYTADEEGNYKFESTMGKVLAIRHSKQFVDEVTSGRECGILLDRTSFYAEQGGQIYDQGFLVKVNEEDTEFQVRNVQVRGGYVLHIGVIVGTLKVGDTVQLSIDESHRMAVMKNHTGTHMLNFGLRGVLQTADQKGSLVAPDRLRFDFTAKKAMTPDQVKETEEIVNVMAEKNEEVYAKETSLPVAKSIQGLRAVFDETYPDPVRVLSIGVPVEDLVSDPMGPAASLTSVEFCGGTHLRRAGHIGKFVIVTEEAIAKGSRRITAVTGAEATRALHRTDLLDKNVKNLAEKFDTCLKTKELSEKELTKMIVQMDDEITKSVIPYWQRDRLRADLKRLKGKLDDLDKSRKAAITAEVVEQTKKMIEANPNQSFIVHEFKAGSNAKSLDAAMKQYKTSSPETSAMFFSVDKEASKILCMSCVPKSSVSKGLNAKDWVNEVVPVIQGKCGGKDLAAQATGSNTDGLQEAINMATKFAQMKLV</sequence>
<evidence type="ECO:0000256" key="7">
    <source>
        <dbReference type="ARBA" id="ARBA00022723"/>
    </source>
</evidence>
<dbReference type="Proteomes" id="UP000242188">
    <property type="component" value="Unassembled WGS sequence"/>
</dbReference>
<dbReference type="PRINTS" id="PR00980">
    <property type="entry name" value="TRNASYNTHALA"/>
</dbReference>
<dbReference type="SUPFAM" id="SSF55186">
    <property type="entry name" value="ThrRS/AlaRS common domain"/>
    <property type="match status" value="1"/>
</dbReference>
<protein>
    <recommendedName>
        <fullName evidence="3">Alanine--tRNA ligase</fullName>
        <ecNumber evidence="2">6.1.1.7</ecNumber>
    </recommendedName>
</protein>
<evidence type="ECO:0000256" key="12">
    <source>
        <dbReference type="ARBA" id="ARBA00022917"/>
    </source>
</evidence>
<dbReference type="NCBIfam" id="TIGR00344">
    <property type="entry name" value="alaS"/>
    <property type="match status" value="1"/>
</dbReference>
<dbReference type="GO" id="GO:0005524">
    <property type="term" value="F:ATP binding"/>
    <property type="evidence" value="ECO:0007669"/>
    <property type="project" value="UniProtKB-UniRule"/>
</dbReference>
<dbReference type="EMBL" id="NEDP02005352">
    <property type="protein sequence ID" value="OWF41828.1"/>
    <property type="molecule type" value="Genomic_DNA"/>
</dbReference>
<dbReference type="FunFam" id="3.30.980.10:FF:000004">
    <property type="entry name" value="Alanine--tRNA ligase, cytoplasmic"/>
    <property type="match status" value="1"/>
</dbReference>
<keyword evidence="6 15" id="KW-0436">Ligase</keyword>
<dbReference type="InterPro" id="IPR023033">
    <property type="entry name" value="Ala_tRNA_ligase_euk/bac"/>
</dbReference>
<evidence type="ECO:0000256" key="6">
    <source>
        <dbReference type="ARBA" id="ARBA00022598"/>
    </source>
</evidence>
<keyword evidence="12 15" id="KW-0648">Protein biosynthesis</keyword>
<dbReference type="PANTHER" id="PTHR11777">
    <property type="entry name" value="ALANYL-TRNA SYNTHETASE"/>
    <property type="match status" value="1"/>
</dbReference>
<dbReference type="GO" id="GO:0005739">
    <property type="term" value="C:mitochondrion"/>
    <property type="evidence" value="ECO:0007669"/>
    <property type="project" value="TreeGrafter"/>
</dbReference>
<feature type="binding site" evidence="15">
    <location>
        <position position="623"/>
    </location>
    <ligand>
        <name>Zn(2+)</name>
        <dbReference type="ChEBI" id="CHEBI:29105"/>
    </ligand>
</feature>
<dbReference type="AlphaFoldDB" id="A0A210PZB4"/>
<dbReference type="InterPro" id="IPR012947">
    <property type="entry name" value="tRNA_SAD"/>
</dbReference>
<dbReference type="Gene3D" id="3.30.980.10">
    <property type="entry name" value="Threonyl-trna Synthetase, Chain A, domain 2"/>
    <property type="match status" value="1"/>
</dbReference>
<dbReference type="FunFam" id="3.10.310.40:FF:000002">
    <property type="entry name" value="alanine--tRNA ligase, cytoplasmic"/>
    <property type="match status" value="1"/>
</dbReference>
<keyword evidence="9 15" id="KW-0862">Zinc</keyword>
<gene>
    <name evidence="17" type="ORF">KP79_PYT13469</name>
</gene>
<dbReference type="Pfam" id="PF07973">
    <property type="entry name" value="tRNA_SAD"/>
    <property type="match status" value="1"/>
</dbReference>
<comment type="catalytic activity">
    <reaction evidence="14 15">
        <text>tRNA(Ala) + L-alanine + ATP = L-alanyl-tRNA(Ala) + AMP + diphosphate</text>
        <dbReference type="Rhea" id="RHEA:12540"/>
        <dbReference type="Rhea" id="RHEA-COMP:9657"/>
        <dbReference type="Rhea" id="RHEA-COMP:9923"/>
        <dbReference type="ChEBI" id="CHEBI:30616"/>
        <dbReference type="ChEBI" id="CHEBI:33019"/>
        <dbReference type="ChEBI" id="CHEBI:57972"/>
        <dbReference type="ChEBI" id="CHEBI:78442"/>
        <dbReference type="ChEBI" id="CHEBI:78497"/>
        <dbReference type="ChEBI" id="CHEBI:456215"/>
        <dbReference type="EC" id="6.1.1.7"/>
    </reaction>
</comment>
<dbReference type="GO" id="GO:0006419">
    <property type="term" value="P:alanyl-tRNA aminoacylation"/>
    <property type="evidence" value="ECO:0007669"/>
    <property type="project" value="InterPro"/>
</dbReference>
<dbReference type="GO" id="GO:0000049">
    <property type="term" value="F:tRNA binding"/>
    <property type="evidence" value="ECO:0007669"/>
    <property type="project" value="UniProtKB-KW"/>
</dbReference>
<dbReference type="InterPro" id="IPR018162">
    <property type="entry name" value="Ala-tRNA-ligase_IIc_anticod-bd"/>
</dbReference>
<evidence type="ECO:0000256" key="1">
    <source>
        <dbReference type="ARBA" id="ARBA00008429"/>
    </source>
</evidence>
<keyword evidence="5 15" id="KW-0820">tRNA-binding</keyword>
<dbReference type="SUPFAM" id="SSF55681">
    <property type="entry name" value="Class II aaRS and biotin synthetases"/>
    <property type="match status" value="1"/>
</dbReference>
<evidence type="ECO:0000256" key="8">
    <source>
        <dbReference type="ARBA" id="ARBA00022741"/>
    </source>
</evidence>
<name>A0A210PZB4_MIZYE</name>